<dbReference type="Proteomes" id="UP001207440">
    <property type="component" value="Unassembled WGS sequence"/>
</dbReference>
<evidence type="ECO:0000313" key="3">
    <source>
        <dbReference type="Proteomes" id="UP001207440"/>
    </source>
</evidence>
<comment type="caution">
    <text evidence="2">The sequence shown here is derived from an EMBL/GenBank/DDBJ whole genome shotgun (WGS) entry which is preliminary data.</text>
</comment>
<dbReference type="AlphaFoldDB" id="A0AAP3ANJ8"/>
<evidence type="ECO:0000256" key="1">
    <source>
        <dbReference type="SAM" id="Phobius"/>
    </source>
</evidence>
<sequence length="83" mass="9767">MDSKKIKLFYLLPIGIVTLYTFFLLYKFENIPDTIPIYGYGDKAKFGKKILIWVPVALNYLILMFIWVLIKNPNKLNLPIEIN</sequence>
<feature type="non-terminal residue" evidence="2">
    <location>
        <position position="83"/>
    </location>
</feature>
<accession>A0AAP3ANJ8</accession>
<dbReference type="RefSeq" id="WP_264309128.1">
    <property type="nucleotide sequence ID" value="NZ_JAOZYT010000176.1"/>
</dbReference>
<keyword evidence="1" id="KW-0812">Transmembrane</keyword>
<evidence type="ECO:0008006" key="4">
    <source>
        <dbReference type="Google" id="ProtNLM"/>
    </source>
</evidence>
<proteinExistence type="predicted"/>
<name>A0AAP3ANJ8_RIEAN</name>
<feature type="transmembrane region" description="Helical" evidence="1">
    <location>
        <begin position="50"/>
        <end position="70"/>
    </location>
</feature>
<organism evidence="2 3">
    <name type="scientific">Riemerella anatipestifer</name>
    <name type="common">Moraxella anatipestifer</name>
    <dbReference type="NCBI Taxonomy" id="34085"/>
    <lineage>
        <taxon>Bacteria</taxon>
        <taxon>Pseudomonadati</taxon>
        <taxon>Bacteroidota</taxon>
        <taxon>Flavobacteriia</taxon>
        <taxon>Flavobacteriales</taxon>
        <taxon>Weeksellaceae</taxon>
        <taxon>Riemerella</taxon>
    </lineage>
</organism>
<dbReference type="EMBL" id="JAOZYT010000176">
    <property type="protein sequence ID" value="MCW0525020.1"/>
    <property type="molecule type" value="Genomic_DNA"/>
</dbReference>
<evidence type="ECO:0000313" key="2">
    <source>
        <dbReference type="EMBL" id="MCW0525020.1"/>
    </source>
</evidence>
<feature type="transmembrane region" description="Helical" evidence="1">
    <location>
        <begin position="7"/>
        <end position="26"/>
    </location>
</feature>
<gene>
    <name evidence="2" type="ORF">OKE68_11985</name>
</gene>
<reference evidence="2" key="1">
    <citation type="submission" date="2022-10" db="EMBL/GenBank/DDBJ databases">
        <title>Sifting through the core-genome to identify putative cross-protective antigens against Riemerella anatipestifer.</title>
        <authorList>
            <person name="Zheng X."/>
            <person name="Zhang W."/>
        </authorList>
    </citation>
    <scope>NUCLEOTIDE SEQUENCE</scope>
    <source>
        <strain evidence="2">ZWRA178</strain>
    </source>
</reference>
<keyword evidence="1" id="KW-1133">Transmembrane helix</keyword>
<keyword evidence="1" id="KW-0472">Membrane</keyword>
<protein>
    <recommendedName>
        <fullName evidence="4">DUF1648 domain-containing protein</fullName>
    </recommendedName>
</protein>